<feature type="signal peptide" evidence="1">
    <location>
        <begin position="1"/>
        <end position="23"/>
    </location>
</feature>
<dbReference type="AlphaFoldDB" id="A0A376BMG6"/>
<gene>
    <name evidence="3" type="ORF">NCTC10283_00503</name>
</gene>
<organism evidence="3 4">
    <name type="scientific">Alysiella crassa</name>
    <dbReference type="NCBI Taxonomy" id="153491"/>
    <lineage>
        <taxon>Bacteria</taxon>
        <taxon>Pseudomonadati</taxon>
        <taxon>Pseudomonadota</taxon>
        <taxon>Betaproteobacteria</taxon>
        <taxon>Neisseriales</taxon>
        <taxon>Neisseriaceae</taxon>
        <taxon>Alysiella</taxon>
    </lineage>
</organism>
<dbReference type="InterPro" id="IPR014545">
    <property type="entry name" value="UCP028415"/>
</dbReference>
<accession>A0A376BMG6</accession>
<evidence type="ECO:0000256" key="1">
    <source>
        <dbReference type="SAM" id="SignalP"/>
    </source>
</evidence>
<dbReference type="STRING" id="1120980.GCA_000745955_00842"/>
<dbReference type="InterPro" id="IPR019262">
    <property type="entry name" value="DUF2272"/>
</dbReference>
<dbReference type="PIRSF" id="PIRSF028415">
    <property type="entry name" value="UCP028415"/>
    <property type="match status" value="1"/>
</dbReference>
<keyword evidence="1" id="KW-0732">Signal</keyword>
<name>A0A376BMG6_9NEIS</name>
<dbReference type="Pfam" id="PF10030">
    <property type="entry name" value="DUF2272"/>
    <property type="match status" value="1"/>
</dbReference>
<feature type="chain" id="PRO_5016986718" evidence="1">
    <location>
        <begin position="24"/>
        <end position="286"/>
    </location>
</feature>
<protein>
    <submittedName>
        <fullName evidence="3">Uncharacterized protein conserved in bacteria</fullName>
    </submittedName>
</protein>
<evidence type="ECO:0000313" key="4">
    <source>
        <dbReference type="Proteomes" id="UP000254209"/>
    </source>
</evidence>
<dbReference type="Proteomes" id="UP000254209">
    <property type="component" value="Unassembled WGS sequence"/>
</dbReference>
<dbReference type="EMBL" id="UFSO01000002">
    <property type="protein sequence ID" value="SSY70414.1"/>
    <property type="molecule type" value="Genomic_DNA"/>
</dbReference>
<keyword evidence="4" id="KW-1185">Reference proteome</keyword>
<evidence type="ECO:0000259" key="2">
    <source>
        <dbReference type="Pfam" id="PF10030"/>
    </source>
</evidence>
<reference evidence="3 4" key="1">
    <citation type="submission" date="2018-06" db="EMBL/GenBank/DDBJ databases">
        <authorList>
            <consortium name="Pathogen Informatics"/>
            <person name="Doyle S."/>
        </authorList>
    </citation>
    <scope>NUCLEOTIDE SEQUENCE [LARGE SCALE GENOMIC DNA]</scope>
    <source>
        <strain evidence="3 4">NCTC10283</strain>
    </source>
</reference>
<evidence type="ECO:0000313" key="3">
    <source>
        <dbReference type="EMBL" id="SSY70414.1"/>
    </source>
</evidence>
<proteinExistence type="predicted"/>
<sequence length="286" mass="32725">MLPNPFKFYALILIALLSLNACQISQHTAYIQQQENIPVPENLSLNQKIAWVAKWEHELWHRPFINQQGHIVKRGVSEATHAKLGNGQTAWQRVALYWATPNMDTIDNLSSCFQSQERHIHHCRSLLLDKPWSAAFISHVMTQAGVKDFAFAPAHITYIRAAAQQQGHYQLLPPIQTRPEVGDLLCYSRSEDVKNHVALKDFLQQQQGFLPTHCDVVVDVYEREVHLIGGNVADTVMLRKMPLDDKQFIVFPDNAQGVCEVENETACNANRQYWVALLKWNKMAHQ</sequence>
<feature type="domain" description="DUF2272" evidence="2">
    <location>
        <begin position="87"/>
        <end position="279"/>
    </location>
</feature>